<name>A0A078A536_STYLE</name>
<sequence length="1263" mass="144828">MEISSTLREQLQQSCPDQYPQINEMLLQYDQKLREYFEHQSKAKSEDTVLSKVNQISKDQKSLSFPYFNQLLDNIKKLIGPQQFLRFTQSYVKQPENTQKVKEEMRRFEKEVLNIEAKEEEKMSISGITVPPESFEMKNYDYSSLASDISKEFRDAKWVVLTTPVVQKLGGKSGGLGNKETYQGTAFGQQTNTAAGNSSSLTLSNACMVKNKMYVFGGLASAQKGGNFQTFYECQIKFQQDDGLLFMWDKIKSDAPRARDSHTCVQIGDSLIMFGGSGGQTSFNDLNKFDIRTQKWSKLEPIGDIPAPREGHTAKLVGRDRMMIHGGVNQNETSFNDTYILTGVQKFIDSNQQSLITQNEIKQFLPYQMNFEGVNASASFDTNSTNAGSSAQKQLNISYQGKKCDMLRWYKCIERGDIPCGRDSHSSAQINNKIYIFGGQGDNDVIFDDLYSVEIIEEILDEGEIQFIAQWERLENQTPIEKFPPLHKPMARTSHTCTVYKNRYLVIIGGETHQINTGSNEMSAQKRNFSGKSRQREISIDLDQESEIVDQSIKNFNPPEDNQVMIDQFNNKFLNDIWIYDTVLQKWHEIKASFKIQGPLAGKKIKKEFEPRMAHSAVQYNQYVIVFGGLNQDRLPISNDLFVLSLDGQLGSIGKALEVQVESKTAITIPEVNVLEKVQTNNGQNKTKVTRTLRITDPEDRKEMSGQILNQIINFNSSQTNQFFLNGNQVYASAGGSMNLGLQLDQSGNQKYLQRADQQVQTREIDSYDDNEDPKKVKRNLSIAIQNNDFHVKSQNRAKLSFFKSLLKQIDWPIQCFSAFIDNSIQAHELQRLKYEEQKNHSTYGHIGGGNSKGLNQQAQLRPSFTKENYIEIKDNGYGMHPKHLMEILSSFSSQNLLQFKSDYNFSEHGLNFKLSALRLANQALIISKTKPVIDYGSSTQFLSIALLSFKFLEEACSQYLVSPLVCFELRNKKIIKNITPQPEHFLFKISEYTSPIFNSADQIQQYALNVMGDCGTSIILMDLISQNLSKSEPKVQEIGFFNNDVILNPLCFPNESSSDRLESSLRKYLKYLYFEYPENVRVSLNSQEVDLVNPYSQIKNNYCHAFQGERTDKFAVQILNENQLRDEYIQARMQNQQGWSIDMSLQSWLNEVKQLQGILVYRGTGRLIRRYESTFGSDDDEMMQNQMRKVWIDGNQNLLYKKNGIISVFKSKSNTTIDKKDFTDKKIMRKVREWIKKNEQTTQEQPQSQVQQEFEDKIQFSR</sequence>
<evidence type="ECO:0000256" key="1">
    <source>
        <dbReference type="ARBA" id="ARBA00022441"/>
    </source>
</evidence>
<dbReference type="Gene3D" id="2.120.10.80">
    <property type="entry name" value="Kelch-type beta propeller"/>
    <property type="match status" value="2"/>
</dbReference>
<dbReference type="OrthoDB" id="292123at2759"/>
<keyword evidence="1" id="KW-0880">Kelch repeat</keyword>
<dbReference type="Gene3D" id="3.30.565.10">
    <property type="entry name" value="Histidine kinase-like ATPase, C-terminal domain"/>
    <property type="match status" value="1"/>
</dbReference>
<feature type="compositionally biased region" description="Low complexity" evidence="3">
    <location>
        <begin position="1241"/>
        <end position="1253"/>
    </location>
</feature>
<dbReference type="Pfam" id="PF24681">
    <property type="entry name" value="Kelch_KLHDC2_KLHL20_DRC7"/>
    <property type="match status" value="2"/>
</dbReference>
<evidence type="ECO:0000256" key="2">
    <source>
        <dbReference type="ARBA" id="ARBA00022737"/>
    </source>
</evidence>
<reference evidence="4 5" key="1">
    <citation type="submission" date="2014-06" db="EMBL/GenBank/DDBJ databases">
        <authorList>
            <person name="Swart Estienne"/>
        </authorList>
    </citation>
    <scope>NUCLEOTIDE SEQUENCE [LARGE SCALE GENOMIC DNA]</scope>
    <source>
        <strain evidence="4 5">130c</strain>
    </source>
</reference>
<dbReference type="InterPro" id="IPR015915">
    <property type="entry name" value="Kelch-typ_b-propeller"/>
</dbReference>
<keyword evidence="2" id="KW-0677">Repeat</keyword>
<proteinExistence type="predicted"/>
<dbReference type="PANTHER" id="PTHR46093">
    <property type="entry name" value="ACYL-COA-BINDING DOMAIN-CONTAINING PROTEIN 5"/>
    <property type="match status" value="1"/>
</dbReference>
<dbReference type="PANTHER" id="PTHR46093:SF18">
    <property type="entry name" value="FIBRONECTIN TYPE-III DOMAIN-CONTAINING PROTEIN"/>
    <property type="match status" value="1"/>
</dbReference>
<evidence type="ECO:0000313" key="4">
    <source>
        <dbReference type="EMBL" id="CDW75844.1"/>
    </source>
</evidence>
<gene>
    <name evidence="4" type="primary">Contig901.g980</name>
    <name evidence="4" type="ORF">STYLEM_4839</name>
</gene>
<dbReference type="EMBL" id="CCKQ01004692">
    <property type="protein sequence ID" value="CDW75844.1"/>
    <property type="molecule type" value="Genomic_DNA"/>
</dbReference>
<protein>
    <submittedName>
        <fullName evidence="4">Kelch repeat</fullName>
    </submittedName>
</protein>
<dbReference type="SUPFAM" id="SSF117281">
    <property type="entry name" value="Kelch motif"/>
    <property type="match status" value="2"/>
</dbReference>
<evidence type="ECO:0000313" key="5">
    <source>
        <dbReference type="Proteomes" id="UP000039865"/>
    </source>
</evidence>
<dbReference type="InParanoid" id="A0A078A536"/>
<organism evidence="4 5">
    <name type="scientific">Stylonychia lemnae</name>
    <name type="common">Ciliate</name>
    <dbReference type="NCBI Taxonomy" id="5949"/>
    <lineage>
        <taxon>Eukaryota</taxon>
        <taxon>Sar</taxon>
        <taxon>Alveolata</taxon>
        <taxon>Ciliophora</taxon>
        <taxon>Intramacronucleata</taxon>
        <taxon>Spirotrichea</taxon>
        <taxon>Stichotrichia</taxon>
        <taxon>Sporadotrichida</taxon>
        <taxon>Oxytrichidae</taxon>
        <taxon>Stylonychinae</taxon>
        <taxon>Stylonychia</taxon>
    </lineage>
</organism>
<accession>A0A078A536</accession>
<dbReference type="Pfam" id="PF13589">
    <property type="entry name" value="HATPase_c_3"/>
    <property type="match status" value="1"/>
</dbReference>
<dbReference type="SUPFAM" id="SSF55874">
    <property type="entry name" value="ATPase domain of HSP90 chaperone/DNA topoisomerase II/histidine kinase"/>
    <property type="match status" value="1"/>
</dbReference>
<dbReference type="InterPro" id="IPR036890">
    <property type="entry name" value="HATPase_C_sf"/>
</dbReference>
<feature type="region of interest" description="Disordered" evidence="3">
    <location>
        <begin position="1238"/>
        <end position="1263"/>
    </location>
</feature>
<dbReference type="Proteomes" id="UP000039865">
    <property type="component" value="Unassembled WGS sequence"/>
</dbReference>
<dbReference type="AlphaFoldDB" id="A0A078A536"/>
<keyword evidence="5" id="KW-1185">Reference proteome</keyword>
<evidence type="ECO:0000256" key="3">
    <source>
        <dbReference type="SAM" id="MobiDB-lite"/>
    </source>
</evidence>